<gene>
    <name evidence="2" type="ORF">A6P07_07260</name>
</gene>
<dbReference type="AlphaFoldDB" id="A0A1C2ICT6"/>
<feature type="compositionally biased region" description="Basic and acidic residues" evidence="1">
    <location>
        <begin position="149"/>
        <end position="164"/>
    </location>
</feature>
<accession>A0A1C2ICT6</accession>
<sequence length="205" mass="22786">MSKRTTPQEAADVTSAKKEKGPATTPGTPIEIAPGVFTTRAQVTKAAKELIKERLVQVSWDPHFALTDDQVTATATFVYDELQKKGIDADSDGLRLRSLILVSVRAHAKRRRNQTLTQEAQARAAERKKAGIEKSRAGMIKKGARKERARGDHAHGKLDEREELPTLTVKSTQRQEVRQITVITKKTRARAFHYPADLNVPGTDR</sequence>
<evidence type="ECO:0000256" key="1">
    <source>
        <dbReference type="SAM" id="MobiDB-lite"/>
    </source>
</evidence>
<dbReference type="EMBL" id="LWSA01000093">
    <property type="protein sequence ID" value="OCX73822.1"/>
    <property type="molecule type" value="Genomic_DNA"/>
</dbReference>
<evidence type="ECO:0000313" key="2">
    <source>
        <dbReference type="EMBL" id="OCX73822.1"/>
    </source>
</evidence>
<feature type="region of interest" description="Disordered" evidence="1">
    <location>
        <begin position="140"/>
        <end position="174"/>
    </location>
</feature>
<comment type="caution">
    <text evidence="2">The sequence shown here is derived from an EMBL/GenBank/DDBJ whole genome shotgun (WGS) entry which is preliminary data.</text>
</comment>
<proteinExistence type="predicted"/>
<dbReference type="RefSeq" id="WP_024895548.1">
    <property type="nucleotide sequence ID" value="NZ_LWRZ01000296.1"/>
</dbReference>
<dbReference type="Proteomes" id="UP000094893">
    <property type="component" value="Unassembled WGS sequence"/>
</dbReference>
<name>A0A1C2ICT6_ACITH</name>
<reference evidence="2 3" key="1">
    <citation type="journal article" date="2016" name="Int. J. Mol. Sci.">
        <title>Comparative genomics of the extreme acidophile Acidithiobacillus thiooxidans reveals intraspecific divergence and niche adaptation.</title>
        <authorList>
            <person name="Zhang X."/>
            <person name="Feng X."/>
            <person name="Tao J."/>
            <person name="Ma L."/>
            <person name="Xiao Y."/>
            <person name="Liang Y."/>
            <person name="Liu X."/>
            <person name="Yin H."/>
        </authorList>
    </citation>
    <scope>NUCLEOTIDE SEQUENCE [LARGE SCALE GENOMIC DNA]</scope>
    <source>
        <strain evidence="2 3">A02</strain>
    </source>
</reference>
<organism evidence="2 3">
    <name type="scientific">Acidithiobacillus thiooxidans</name>
    <name type="common">Thiobacillus thiooxidans</name>
    <dbReference type="NCBI Taxonomy" id="930"/>
    <lineage>
        <taxon>Bacteria</taxon>
        <taxon>Pseudomonadati</taxon>
        <taxon>Pseudomonadota</taxon>
        <taxon>Acidithiobacillia</taxon>
        <taxon>Acidithiobacillales</taxon>
        <taxon>Acidithiobacillaceae</taxon>
        <taxon>Acidithiobacillus</taxon>
    </lineage>
</organism>
<protein>
    <submittedName>
        <fullName evidence="2">Uncharacterized protein</fullName>
    </submittedName>
</protein>
<evidence type="ECO:0000313" key="3">
    <source>
        <dbReference type="Proteomes" id="UP000094893"/>
    </source>
</evidence>
<feature type="region of interest" description="Disordered" evidence="1">
    <location>
        <begin position="1"/>
        <end position="32"/>
    </location>
</feature>